<evidence type="ECO:0000256" key="4">
    <source>
        <dbReference type="ARBA" id="ARBA00023136"/>
    </source>
</evidence>
<dbReference type="AlphaFoldDB" id="A0ABC9P2X8"/>
<reference evidence="8 9" key="1">
    <citation type="submission" date="2010-09" db="EMBL/GenBank/DDBJ databases">
        <authorList>
            <person name="Weinstock G."/>
            <person name="Sodergren E."/>
            <person name="Clifton S."/>
            <person name="Fulton L."/>
            <person name="Fulton B."/>
            <person name="Courtney L."/>
            <person name="Fronick C."/>
            <person name="Harrison M."/>
            <person name="Strong C."/>
            <person name="Farmer C."/>
            <person name="Delahaunty K."/>
            <person name="Markovic C."/>
            <person name="Hall O."/>
            <person name="Minx P."/>
            <person name="Tomlinson C."/>
            <person name="Mitreva M."/>
            <person name="Hou S."/>
            <person name="Chen J."/>
            <person name="Wollam A."/>
            <person name="Pepin K.H."/>
            <person name="Johnson M."/>
            <person name="Bhonagiri V."/>
            <person name="Zhang X."/>
            <person name="Suruliraj S."/>
            <person name="Warren W."/>
            <person name="Chinwalla A."/>
            <person name="Mardis E.R."/>
            <person name="Wilson R.K."/>
        </authorList>
    </citation>
    <scope>NUCLEOTIDE SEQUENCE [LARGE SCALE GENOMIC DNA]</scope>
    <source>
        <strain evidence="8 9">TX0630</strain>
    </source>
</reference>
<feature type="coiled-coil region" evidence="5">
    <location>
        <begin position="515"/>
        <end position="575"/>
    </location>
</feature>
<feature type="transmembrane region" description="Helical" evidence="6">
    <location>
        <begin position="791"/>
        <end position="812"/>
    </location>
</feature>
<organism evidence="8 9">
    <name type="scientific">Enterococcus faecalis TX0630</name>
    <dbReference type="NCBI Taxonomy" id="749508"/>
    <lineage>
        <taxon>Bacteria</taxon>
        <taxon>Bacillati</taxon>
        <taxon>Bacillota</taxon>
        <taxon>Bacilli</taxon>
        <taxon>Lactobacillales</taxon>
        <taxon>Enterococcaceae</taxon>
        <taxon>Enterococcus</taxon>
    </lineage>
</organism>
<dbReference type="PANTHER" id="PTHR43077:SF10">
    <property type="entry name" value="TRANSPORT PERMEASE PROTEIN"/>
    <property type="match status" value="1"/>
</dbReference>
<dbReference type="Proteomes" id="UP000004933">
    <property type="component" value="Unassembled WGS sequence"/>
</dbReference>
<keyword evidence="4 6" id="KW-0472">Membrane</keyword>
<evidence type="ECO:0000256" key="3">
    <source>
        <dbReference type="ARBA" id="ARBA00022989"/>
    </source>
</evidence>
<evidence type="ECO:0000256" key="5">
    <source>
        <dbReference type="SAM" id="Coils"/>
    </source>
</evidence>
<dbReference type="EMBL" id="AEBE01000106">
    <property type="protein sequence ID" value="EFU89422.1"/>
    <property type="molecule type" value="Genomic_DNA"/>
</dbReference>
<evidence type="ECO:0000313" key="9">
    <source>
        <dbReference type="Proteomes" id="UP000004933"/>
    </source>
</evidence>
<feature type="transmembrane region" description="Helical" evidence="6">
    <location>
        <begin position="717"/>
        <end position="740"/>
    </location>
</feature>
<feature type="transmembrane region" description="Helical" evidence="6">
    <location>
        <begin position="872"/>
        <end position="894"/>
    </location>
</feature>
<evidence type="ECO:0000313" key="8">
    <source>
        <dbReference type="EMBL" id="EFU89422.1"/>
    </source>
</evidence>
<keyword evidence="5" id="KW-0175">Coiled coil</keyword>
<name>A0ABC9P2X8_ENTFL</name>
<evidence type="ECO:0000259" key="7">
    <source>
        <dbReference type="Pfam" id="PF12698"/>
    </source>
</evidence>
<dbReference type="GO" id="GO:0016020">
    <property type="term" value="C:membrane"/>
    <property type="evidence" value="ECO:0007669"/>
    <property type="project" value="UniProtKB-SubCell"/>
</dbReference>
<protein>
    <submittedName>
        <fullName evidence="8">YhgE/Pip domain protein</fullName>
    </submittedName>
</protein>
<accession>A0ABC9P2X8</accession>
<feature type="domain" description="ABC-2 type transporter transmembrane" evidence="7">
    <location>
        <begin position="632"/>
        <end position="890"/>
    </location>
</feature>
<dbReference type="NCBIfam" id="TIGR03061">
    <property type="entry name" value="pip_yhgE_Nterm"/>
    <property type="match status" value="1"/>
</dbReference>
<keyword evidence="2 6" id="KW-0812">Transmembrane</keyword>
<dbReference type="InterPro" id="IPR017501">
    <property type="entry name" value="Phage_infect_YhgE_C"/>
</dbReference>
<gene>
    <name evidence="8" type="ORF">HMPREF9511_02594</name>
</gene>
<keyword evidence="3 6" id="KW-1133">Transmembrane helix</keyword>
<comment type="caution">
    <text evidence="8">The sequence shown here is derived from an EMBL/GenBank/DDBJ whole genome shotgun (WGS) entry which is preliminary data.</text>
</comment>
<dbReference type="InterPro" id="IPR017500">
    <property type="entry name" value="Phage_infect_YhgE_N"/>
</dbReference>
<dbReference type="NCBIfam" id="TIGR03062">
    <property type="entry name" value="pip_yhgE_Cterm"/>
    <property type="match status" value="1"/>
</dbReference>
<feature type="transmembrane region" description="Helical" evidence="6">
    <location>
        <begin position="761"/>
        <end position="779"/>
    </location>
</feature>
<evidence type="ECO:0000256" key="1">
    <source>
        <dbReference type="ARBA" id="ARBA00004141"/>
    </source>
</evidence>
<dbReference type="Pfam" id="PF12698">
    <property type="entry name" value="ABC2_membrane_3"/>
    <property type="match status" value="2"/>
</dbReference>
<dbReference type="InterPro" id="IPR013525">
    <property type="entry name" value="ABC2_TM"/>
</dbReference>
<comment type="subcellular location">
    <subcellularLocation>
        <location evidence="1">Membrane</location>
        <topology evidence="1">Multi-pass membrane protein</topology>
    </subcellularLocation>
</comment>
<sequence>MCRNIQAFVCYSLVFYAKVIQAQKKAGDFMKHIKNTWELFILDWKRIFKNPVATFLIVALMIIPSLYAWFNIKALWDPYSNTGELPIAVYSDDQTATFQDKSVNIGDEVLKNLKKNKQLGWRFVDSKKELDKGVQSGKYFAGIYLPKDFSKDLLSFTSGDINKPKIEYSINEKINAIAPKITSKGASSIQSQISEEFIKTASSTLIKTFNDIGYDIDKNMVSIQKVKSMILDTDANIGTIDTYAKQVTDLHGKMPELKEKLAKANDAMKYLPEVDALGEKIVELNGKMPSIKEQASVILTLQDKIPEIQNAGRQIAMIDEDFASVEQTMSEGIQEAKQGLEIIQQVQTALPDIRKLGDQANDLGNVTLDGANQLEKALPGITQSVGTILKAIGTISAGVNTAIEDLKNHRLPVEEREAIKQQLSESLGKQHENIQQLIQLFTQMQEATGSEALQDTINKLKTIDDTVVKLKIAVDEIDVNVAINTDDIQAKAKQVEATVNSINPNAIENTVKTILDKLIATIQNAQGQLNKAQQIDFEGLLSSTSQTVTNAISLLEKYQAEMPAIKQEIHDANTMLNGNMETIVNGINRGADLYKNDLPVIQDKVSKAAAFMQNDYPGIRKDLTNTLKTVNEKMPDVEAALDKANELIINDWPNIKTGLHKAANAIRKGEKEVDLGEILKLLKLDANKESDFFTQPVEVKEHAVYPIANNGSASTPFYTALCLWVGAVLFSSVATTDVYLEGKDKKRFSKREQFSARMFTFIVMGIGQALIVTLGNYFALGVDVRNPAYSVWFAVLIAITFMIMVYVLVALFGNVGKGIAIIILVLSISGGGGNYPIQVSGKFFQMINPFLPFTHAVNLLRESAGGIYWPNAWFAIWIMVGISVVFSIGGAILYPHLEHRSKKFAALAQKSHLFH</sequence>
<dbReference type="InterPro" id="IPR051328">
    <property type="entry name" value="T7SS_ABC-Transporter"/>
</dbReference>
<evidence type="ECO:0000256" key="2">
    <source>
        <dbReference type="ARBA" id="ARBA00022692"/>
    </source>
</evidence>
<feature type="transmembrane region" description="Helical" evidence="6">
    <location>
        <begin position="52"/>
        <end position="70"/>
    </location>
</feature>
<proteinExistence type="predicted"/>
<feature type="transmembrane region" description="Helical" evidence="6">
    <location>
        <begin position="819"/>
        <end position="837"/>
    </location>
</feature>
<evidence type="ECO:0000256" key="6">
    <source>
        <dbReference type="SAM" id="Phobius"/>
    </source>
</evidence>
<feature type="domain" description="ABC-2 type transporter transmembrane" evidence="7">
    <location>
        <begin position="56"/>
        <end position="202"/>
    </location>
</feature>
<dbReference type="PANTHER" id="PTHR43077">
    <property type="entry name" value="TRANSPORT PERMEASE YVFS-RELATED"/>
    <property type="match status" value="1"/>
</dbReference>